<evidence type="ECO:0000313" key="2">
    <source>
        <dbReference type="Proteomes" id="UP000018679"/>
    </source>
</evidence>
<dbReference type="Proteomes" id="UP000018679">
    <property type="component" value="Unassembled WGS sequence"/>
</dbReference>
<dbReference type="EMBL" id="AXSB02000005">
    <property type="protein sequence ID" value="ETH32726.1"/>
    <property type="molecule type" value="Genomic_DNA"/>
</dbReference>
<protein>
    <submittedName>
        <fullName evidence="1">Uncharacterized protein</fullName>
    </submittedName>
</protein>
<gene>
    <name evidence="1" type="ORF">L566_1374</name>
</gene>
<reference evidence="1 2" key="1">
    <citation type="journal article" date="2013" name="Genome Announc.">
        <title>Genome Sequences of 28 Bordetella pertussis U.S. Outbreak Strains Dating from 2010 to 2012.</title>
        <authorList>
            <person name="Harvill E.T."/>
            <person name="Goodfield L.L."/>
            <person name="Ivanov Y."/>
            <person name="Meyer J.A."/>
            <person name="Newth C."/>
            <person name="Cassiday P."/>
            <person name="Tondella M.L."/>
            <person name="Liao P."/>
            <person name="Zimmerman J."/>
            <person name="Meert K."/>
            <person name="Wessel D."/>
            <person name="Berger J."/>
            <person name="Dean J.M."/>
            <person name="Holubkov R."/>
            <person name="Burr J."/>
            <person name="Liu T."/>
            <person name="Brinkac L."/>
            <person name="Kim M."/>
            <person name="Losada L."/>
        </authorList>
    </citation>
    <scope>NUCLEOTIDE SEQUENCE [LARGE SCALE GENOMIC DNA]</scope>
    <source>
        <strain evidence="1 2">CHLA-26</strain>
    </source>
</reference>
<evidence type="ECO:0000313" key="1">
    <source>
        <dbReference type="EMBL" id="ETH32726.1"/>
    </source>
</evidence>
<proteinExistence type="predicted"/>
<accession>A0AAI9NGC4</accession>
<dbReference type="AlphaFoldDB" id="A0AAI9NGC4"/>
<comment type="caution">
    <text evidence="1">The sequence shown here is derived from an EMBL/GenBank/DDBJ whole genome shotgun (WGS) entry which is preliminary data.</text>
</comment>
<name>A0AAI9NGC4_BORPT</name>
<sequence length="42" mass="4350">MGASATVKAAPPGNAAWPAPACVAAQKRGHWLRPDGREEEHG</sequence>
<organism evidence="1 2">
    <name type="scientific">Bordetella pertussis CHLA-26</name>
    <dbReference type="NCBI Taxonomy" id="1331284"/>
    <lineage>
        <taxon>Bacteria</taxon>
        <taxon>Pseudomonadati</taxon>
        <taxon>Pseudomonadota</taxon>
        <taxon>Betaproteobacteria</taxon>
        <taxon>Burkholderiales</taxon>
        <taxon>Alcaligenaceae</taxon>
        <taxon>Bordetella</taxon>
    </lineage>
</organism>